<proteinExistence type="predicted"/>
<keyword evidence="10" id="KW-0472">Membrane</keyword>
<feature type="transmembrane region" description="Helical" evidence="10">
    <location>
        <begin position="105"/>
        <end position="122"/>
    </location>
</feature>
<keyword evidence="10" id="KW-0812">Transmembrane</keyword>
<dbReference type="Pfam" id="PF07730">
    <property type="entry name" value="HisKA_3"/>
    <property type="match status" value="1"/>
</dbReference>
<comment type="catalytic activity">
    <reaction evidence="1">
        <text>ATP + protein L-histidine = ADP + protein N-phospho-L-histidine.</text>
        <dbReference type="EC" id="2.7.13.3"/>
    </reaction>
</comment>
<evidence type="ECO:0000313" key="15">
    <source>
        <dbReference type="Proteomes" id="UP000245166"/>
    </source>
</evidence>
<dbReference type="PANTHER" id="PTHR24421:SF10">
    <property type="entry name" value="NITRATE_NITRITE SENSOR PROTEIN NARQ"/>
    <property type="match status" value="1"/>
</dbReference>
<dbReference type="GO" id="GO:0046983">
    <property type="term" value="F:protein dimerization activity"/>
    <property type="evidence" value="ECO:0007669"/>
    <property type="project" value="InterPro"/>
</dbReference>
<reference evidence="14 15" key="1">
    <citation type="submission" date="2018-03" db="EMBL/GenBank/DDBJ databases">
        <title>Genome assembly of novel Miniimonas species PCH200.</title>
        <authorList>
            <person name="Thakur V."/>
            <person name="Kumar V."/>
            <person name="Singh D."/>
        </authorList>
    </citation>
    <scope>NUCLEOTIDE SEQUENCE [LARGE SCALE GENOMIC DNA]</scope>
    <source>
        <strain evidence="14 15">PCH200</strain>
    </source>
</reference>
<dbReference type="InterPro" id="IPR055558">
    <property type="entry name" value="DUF7134"/>
</dbReference>
<evidence type="ECO:0000256" key="6">
    <source>
        <dbReference type="ARBA" id="ARBA00022777"/>
    </source>
</evidence>
<name>A0A2U1ZYF2_9MICO</name>
<keyword evidence="6 14" id="KW-0418">Kinase</keyword>
<dbReference type="RefSeq" id="WP_109230377.1">
    <property type="nucleotide sequence ID" value="NZ_PYHR01000002.1"/>
</dbReference>
<keyword evidence="10" id="KW-1133">Transmembrane helix</keyword>
<dbReference type="InterPro" id="IPR036890">
    <property type="entry name" value="HATPase_C_sf"/>
</dbReference>
<dbReference type="InterPro" id="IPR050482">
    <property type="entry name" value="Sensor_HK_TwoCompSys"/>
</dbReference>
<feature type="domain" description="DUF7134" evidence="13">
    <location>
        <begin position="41"/>
        <end position="166"/>
    </location>
</feature>
<evidence type="ECO:0000256" key="8">
    <source>
        <dbReference type="ARBA" id="ARBA00023012"/>
    </source>
</evidence>
<evidence type="ECO:0000259" key="11">
    <source>
        <dbReference type="Pfam" id="PF02518"/>
    </source>
</evidence>
<dbReference type="Gene3D" id="3.30.565.10">
    <property type="entry name" value="Histidine kinase-like ATPase, C-terminal domain"/>
    <property type="match status" value="1"/>
</dbReference>
<feature type="compositionally biased region" description="Pro residues" evidence="9">
    <location>
        <begin position="9"/>
        <end position="18"/>
    </location>
</feature>
<dbReference type="GO" id="GO:0005524">
    <property type="term" value="F:ATP binding"/>
    <property type="evidence" value="ECO:0007669"/>
    <property type="project" value="UniProtKB-KW"/>
</dbReference>
<evidence type="ECO:0000256" key="1">
    <source>
        <dbReference type="ARBA" id="ARBA00000085"/>
    </source>
</evidence>
<dbReference type="Pfam" id="PF02518">
    <property type="entry name" value="HATPase_c"/>
    <property type="match status" value="1"/>
</dbReference>
<evidence type="ECO:0000313" key="14">
    <source>
        <dbReference type="EMBL" id="PWD51994.1"/>
    </source>
</evidence>
<feature type="region of interest" description="Disordered" evidence="9">
    <location>
        <begin position="1"/>
        <end position="25"/>
    </location>
</feature>
<dbReference type="PANTHER" id="PTHR24421">
    <property type="entry name" value="NITRATE/NITRITE SENSOR PROTEIN NARX-RELATED"/>
    <property type="match status" value="1"/>
</dbReference>
<organism evidence="14 15">
    <name type="scientific">Serinibacter arcticus</name>
    <dbReference type="NCBI Taxonomy" id="1655435"/>
    <lineage>
        <taxon>Bacteria</taxon>
        <taxon>Bacillati</taxon>
        <taxon>Actinomycetota</taxon>
        <taxon>Actinomycetes</taxon>
        <taxon>Micrococcales</taxon>
        <taxon>Beutenbergiaceae</taxon>
        <taxon>Serinibacter</taxon>
    </lineage>
</organism>
<feature type="domain" description="Signal transduction histidine kinase subgroup 3 dimerisation and phosphoacceptor" evidence="12">
    <location>
        <begin position="242"/>
        <end position="307"/>
    </location>
</feature>
<accession>A0A2U1ZYF2</accession>
<dbReference type="CDD" id="cd16917">
    <property type="entry name" value="HATPase_UhpB-NarQ-NarX-like"/>
    <property type="match status" value="1"/>
</dbReference>
<dbReference type="EMBL" id="PYHR01000002">
    <property type="protein sequence ID" value="PWD51994.1"/>
    <property type="molecule type" value="Genomic_DNA"/>
</dbReference>
<evidence type="ECO:0000259" key="13">
    <source>
        <dbReference type="Pfam" id="PF23539"/>
    </source>
</evidence>
<dbReference type="GO" id="GO:0000155">
    <property type="term" value="F:phosphorelay sensor kinase activity"/>
    <property type="evidence" value="ECO:0007669"/>
    <property type="project" value="InterPro"/>
</dbReference>
<evidence type="ECO:0000256" key="10">
    <source>
        <dbReference type="SAM" id="Phobius"/>
    </source>
</evidence>
<dbReference type="InterPro" id="IPR003594">
    <property type="entry name" value="HATPase_dom"/>
</dbReference>
<evidence type="ECO:0000256" key="5">
    <source>
        <dbReference type="ARBA" id="ARBA00022741"/>
    </source>
</evidence>
<evidence type="ECO:0000256" key="3">
    <source>
        <dbReference type="ARBA" id="ARBA00022553"/>
    </source>
</evidence>
<dbReference type="Pfam" id="PF23539">
    <property type="entry name" value="DUF7134"/>
    <property type="match status" value="1"/>
</dbReference>
<dbReference type="Proteomes" id="UP000245166">
    <property type="component" value="Unassembled WGS sequence"/>
</dbReference>
<dbReference type="EC" id="2.7.13.3" evidence="2"/>
<protein>
    <recommendedName>
        <fullName evidence="2">histidine kinase</fullName>
        <ecNumber evidence="2">2.7.13.3</ecNumber>
    </recommendedName>
</protein>
<comment type="caution">
    <text evidence="14">The sequence shown here is derived from an EMBL/GenBank/DDBJ whole genome shotgun (WGS) entry which is preliminary data.</text>
</comment>
<keyword evidence="3" id="KW-0597">Phosphoprotein</keyword>
<keyword evidence="7" id="KW-0067">ATP-binding</keyword>
<evidence type="ECO:0000256" key="9">
    <source>
        <dbReference type="SAM" id="MobiDB-lite"/>
    </source>
</evidence>
<dbReference type="OrthoDB" id="227596at2"/>
<evidence type="ECO:0000259" key="12">
    <source>
        <dbReference type="Pfam" id="PF07730"/>
    </source>
</evidence>
<dbReference type="AlphaFoldDB" id="A0A2U1ZYF2"/>
<dbReference type="GO" id="GO:0016020">
    <property type="term" value="C:membrane"/>
    <property type="evidence" value="ECO:0007669"/>
    <property type="project" value="InterPro"/>
</dbReference>
<evidence type="ECO:0000256" key="4">
    <source>
        <dbReference type="ARBA" id="ARBA00022679"/>
    </source>
</evidence>
<dbReference type="InterPro" id="IPR011712">
    <property type="entry name" value="Sig_transdc_His_kin_sub3_dim/P"/>
</dbReference>
<sequence>MTDSRPVIPVAPPVPPGSGTPAVPQPEFTELTTRRLGPVRAYFVRHPVVMDVLVMAWFGVPALFSAMVIGTDVPGFELSRAQIVTALGCMLAAAVALWWRRRAPVVTLVVITALAAVAAVVSLNTNGLELATAFCVYAVAASGGARRSWAAFGGATLVLVAALLWGGAVVDTIDISTDDGIQISTLTYQITGAALILILNLVALAIGTGVYNRRQHVSTLIERGNRLALERDQREQLAVVAERSRIARELHDVVAHSLTVMVTLSDGAAGIAERDPARARTTMLDVSETGRTALADMRRVLGVLRNEAGAIDEPAAGPGLLQPAPTQGVDELVTQFRAAGLAVAVVHEGAALPGDSGLRLAVYRIVQEALTNVLRYAPLASEIRVRLERTADAVVVEVSNTSGPGTHTPAEGGGRGLIGMRERVAVFRGTLDAGPTATGWRVRAVLPWEDET</sequence>
<feature type="transmembrane region" description="Helical" evidence="10">
    <location>
        <begin position="152"/>
        <end position="170"/>
    </location>
</feature>
<feature type="transmembrane region" description="Helical" evidence="10">
    <location>
        <begin position="81"/>
        <end position="98"/>
    </location>
</feature>
<dbReference type="SUPFAM" id="SSF55874">
    <property type="entry name" value="ATPase domain of HSP90 chaperone/DNA topoisomerase II/histidine kinase"/>
    <property type="match status" value="1"/>
</dbReference>
<keyword evidence="15" id="KW-1185">Reference proteome</keyword>
<feature type="transmembrane region" description="Helical" evidence="10">
    <location>
        <begin position="48"/>
        <end position="69"/>
    </location>
</feature>
<evidence type="ECO:0000256" key="2">
    <source>
        <dbReference type="ARBA" id="ARBA00012438"/>
    </source>
</evidence>
<feature type="domain" description="Histidine kinase/HSP90-like ATPase" evidence="11">
    <location>
        <begin position="360"/>
        <end position="447"/>
    </location>
</feature>
<gene>
    <name evidence="14" type="ORF">C8046_16440</name>
</gene>
<evidence type="ECO:0000256" key="7">
    <source>
        <dbReference type="ARBA" id="ARBA00022840"/>
    </source>
</evidence>
<dbReference type="Gene3D" id="1.20.5.1930">
    <property type="match status" value="1"/>
</dbReference>
<keyword evidence="8" id="KW-0902">Two-component regulatory system</keyword>
<keyword evidence="5" id="KW-0547">Nucleotide-binding</keyword>
<keyword evidence="4" id="KW-0808">Transferase</keyword>
<feature type="transmembrane region" description="Helical" evidence="10">
    <location>
        <begin position="190"/>
        <end position="211"/>
    </location>
</feature>